<dbReference type="InterPro" id="IPR001251">
    <property type="entry name" value="CRAL-TRIO_dom"/>
</dbReference>
<dbReference type="CDD" id="cd00159">
    <property type="entry name" value="RhoGAP"/>
    <property type="match status" value="1"/>
</dbReference>
<feature type="region of interest" description="Disordered" evidence="1">
    <location>
        <begin position="450"/>
        <end position="477"/>
    </location>
</feature>
<dbReference type="GO" id="GO:0007264">
    <property type="term" value="P:small GTPase-mediated signal transduction"/>
    <property type="evidence" value="ECO:0007669"/>
    <property type="project" value="TreeGrafter"/>
</dbReference>
<name>A0AA39KAI5_ARMTA</name>
<feature type="region of interest" description="Disordered" evidence="1">
    <location>
        <begin position="498"/>
        <end position="546"/>
    </location>
</feature>
<dbReference type="Gene3D" id="3.40.525.10">
    <property type="entry name" value="CRAL-TRIO lipid binding domain"/>
    <property type="match status" value="1"/>
</dbReference>
<sequence length="606" mass="66283">MPPSSLSLKQRLAVLSIAPSAPSAPHGQDTPLRSPKRKSFFNVSAPWNKRTESPYVQEQHANMQDVMAKLIFQAGVDFETRPMVVLNASALPDPRGVNYDLLLSRILSYLNLYVEADYTVVFFAAGGKYTPGWNWVWKAYRSLSRKYRKNLKRLFIVHSSFFSKMLFSLAGAIISPKFFHKIAYVDTLSALAAQIPITQIDIPPAVYQENSKRERRITLPTPAVSSIFGVPLEDLMGYEGENGGIPRVVKDSIQFLRDTGMEEEGLFRRSPSSALLRAAQEAYDRGNVVSLETFGDPHLAAVLLKKYLRDLPEPIFPETLYPTIRRCPIPSSDPADMAAVSFIRETLLPELPPCAYILLSHVLHLMHEVSLRSASNRMDAHNLAVVLTPNLVSGTNPVKDVMMCTIPGGPAVFQSSVQSNPAVLAESKTTLGMRYYEIFDEVRDRTEALPLRLPQEDSRGSSGASSLLSSPKAPVHVLQNDDEEDSIDDEMLVMPIGPAHGHHPNPSISGPPSAWNGSTFKPRHRSTLSGSSGKVKSMPDGGGGGGGYQTVTTKARSMISIESGNRGRIGKLLGRGVEAIGITAEGFFTAPVTAPPVPSLKHRTES</sequence>
<dbReference type="Gene3D" id="1.10.555.10">
    <property type="entry name" value="Rho GTPase activation protein"/>
    <property type="match status" value="1"/>
</dbReference>
<protein>
    <recommendedName>
        <fullName evidence="2">Rho-GAP domain-containing protein</fullName>
    </recommendedName>
</protein>
<reference evidence="3" key="1">
    <citation type="submission" date="2023-06" db="EMBL/GenBank/DDBJ databases">
        <authorList>
            <consortium name="Lawrence Berkeley National Laboratory"/>
            <person name="Ahrendt S."/>
            <person name="Sahu N."/>
            <person name="Indic B."/>
            <person name="Wong-Bajracharya J."/>
            <person name="Merenyi Z."/>
            <person name="Ke H.-M."/>
            <person name="Monk M."/>
            <person name="Kocsube S."/>
            <person name="Drula E."/>
            <person name="Lipzen A."/>
            <person name="Balint B."/>
            <person name="Henrissat B."/>
            <person name="Andreopoulos B."/>
            <person name="Martin F.M."/>
            <person name="Harder C.B."/>
            <person name="Rigling D."/>
            <person name="Ford K.L."/>
            <person name="Foster G.D."/>
            <person name="Pangilinan J."/>
            <person name="Papanicolaou A."/>
            <person name="Barry K."/>
            <person name="LaButti K."/>
            <person name="Viragh M."/>
            <person name="Koriabine M."/>
            <person name="Yan M."/>
            <person name="Riley R."/>
            <person name="Champramary S."/>
            <person name="Plett K.L."/>
            <person name="Tsai I.J."/>
            <person name="Slot J."/>
            <person name="Sipos G."/>
            <person name="Plett J."/>
            <person name="Nagy L.G."/>
            <person name="Grigoriev I.V."/>
        </authorList>
    </citation>
    <scope>NUCLEOTIDE SEQUENCE</scope>
    <source>
        <strain evidence="3">CCBAS 213</strain>
    </source>
</reference>
<keyword evidence="4" id="KW-1185">Reference proteome</keyword>
<evidence type="ECO:0000256" key="1">
    <source>
        <dbReference type="SAM" id="MobiDB-lite"/>
    </source>
</evidence>
<dbReference type="AlphaFoldDB" id="A0AA39KAI5"/>
<evidence type="ECO:0000313" key="4">
    <source>
        <dbReference type="Proteomes" id="UP001175211"/>
    </source>
</evidence>
<dbReference type="PANTHER" id="PTHR45808:SF2">
    <property type="entry name" value="RHO GTPASE-ACTIVATING PROTEIN 68F"/>
    <property type="match status" value="1"/>
</dbReference>
<dbReference type="PROSITE" id="PS50238">
    <property type="entry name" value="RHOGAP"/>
    <property type="match status" value="1"/>
</dbReference>
<dbReference type="GO" id="GO:0005737">
    <property type="term" value="C:cytoplasm"/>
    <property type="evidence" value="ECO:0007669"/>
    <property type="project" value="TreeGrafter"/>
</dbReference>
<proteinExistence type="predicted"/>
<gene>
    <name evidence="3" type="ORF">EV420DRAFT_1629839</name>
</gene>
<dbReference type="EMBL" id="JAUEPS010000021">
    <property type="protein sequence ID" value="KAK0457422.1"/>
    <property type="molecule type" value="Genomic_DNA"/>
</dbReference>
<dbReference type="InterPro" id="IPR036865">
    <property type="entry name" value="CRAL-TRIO_dom_sf"/>
</dbReference>
<dbReference type="Pfam" id="PF13716">
    <property type="entry name" value="CRAL_TRIO_2"/>
    <property type="match status" value="1"/>
</dbReference>
<accession>A0AA39KAI5</accession>
<dbReference type="GeneID" id="85359649"/>
<dbReference type="SUPFAM" id="SSF52087">
    <property type="entry name" value="CRAL/TRIO domain"/>
    <property type="match status" value="1"/>
</dbReference>
<dbReference type="GO" id="GO:0005096">
    <property type="term" value="F:GTPase activator activity"/>
    <property type="evidence" value="ECO:0007669"/>
    <property type="project" value="TreeGrafter"/>
</dbReference>
<dbReference type="Proteomes" id="UP001175211">
    <property type="component" value="Unassembled WGS sequence"/>
</dbReference>
<dbReference type="Pfam" id="PF00620">
    <property type="entry name" value="RhoGAP"/>
    <property type="match status" value="1"/>
</dbReference>
<dbReference type="SMART" id="SM00324">
    <property type="entry name" value="RhoGAP"/>
    <property type="match status" value="1"/>
</dbReference>
<dbReference type="RefSeq" id="XP_060329734.1">
    <property type="nucleotide sequence ID" value="XM_060476101.1"/>
</dbReference>
<feature type="compositionally biased region" description="Polar residues" evidence="1">
    <location>
        <begin position="506"/>
        <end position="519"/>
    </location>
</feature>
<dbReference type="PANTHER" id="PTHR45808">
    <property type="entry name" value="RHO GTPASE-ACTIVATING PROTEIN 68F"/>
    <property type="match status" value="1"/>
</dbReference>
<dbReference type="InterPro" id="IPR000198">
    <property type="entry name" value="RhoGAP_dom"/>
</dbReference>
<evidence type="ECO:0000259" key="2">
    <source>
        <dbReference type="PROSITE" id="PS50238"/>
    </source>
</evidence>
<feature type="domain" description="Rho-GAP" evidence="2">
    <location>
        <begin position="230"/>
        <end position="424"/>
    </location>
</feature>
<evidence type="ECO:0000313" key="3">
    <source>
        <dbReference type="EMBL" id="KAK0457422.1"/>
    </source>
</evidence>
<feature type="compositionally biased region" description="Low complexity" evidence="1">
    <location>
        <begin position="460"/>
        <end position="470"/>
    </location>
</feature>
<dbReference type="InterPro" id="IPR008936">
    <property type="entry name" value="Rho_GTPase_activation_prot"/>
</dbReference>
<dbReference type="SUPFAM" id="SSF48350">
    <property type="entry name" value="GTPase activation domain, GAP"/>
    <property type="match status" value="1"/>
</dbReference>
<dbReference type="CDD" id="cd00170">
    <property type="entry name" value="SEC14"/>
    <property type="match status" value="1"/>
</dbReference>
<organism evidence="3 4">
    <name type="scientific">Armillaria tabescens</name>
    <name type="common">Ringless honey mushroom</name>
    <name type="synonym">Agaricus tabescens</name>
    <dbReference type="NCBI Taxonomy" id="1929756"/>
    <lineage>
        <taxon>Eukaryota</taxon>
        <taxon>Fungi</taxon>
        <taxon>Dikarya</taxon>
        <taxon>Basidiomycota</taxon>
        <taxon>Agaricomycotina</taxon>
        <taxon>Agaricomycetes</taxon>
        <taxon>Agaricomycetidae</taxon>
        <taxon>Agaricales</taxon>
        <taxon>Marasmiineae</taxon>
        <taxon>Physalacriaceae</taxon>
        <taxon>Desarmillaria</taxon>
    </lineage>
</organism>
<comment type="caution">
    <text evidence="3">The sequence shown here is derived from an EMBL/GenBank/DDBJ whole genome shotgun (WGS) entry which is preliminary data.</text>
</comment>